<protein>
    <recommendedName>
        <fullName evidence="2">UBA domain-containing protein</fullName>
    </recommendedName>
</protein>
<dbReference type="AlphaFoldDB" id="A0AA39A1B1"/>
<feature type="domain" description="UBA" evidence="2">
    <location>
        <begin position="146"/>
        <end position="198"/>
    </location>
</feature>
<feature type="compositionally biased region" description="Basic and acidic residues" evidence="1">
    <location>
        <begin position="121"/>
        <end position="131"/>
    </location>
</feature>
<dbReference type="PANTHER" id="PTHR35294">
    <property type="entry name" value="UBIQUITIN-ASSOCIATED/TRANSLATION ELONGATION FACTOR EF1B PROTEIN"/>
    <property type="match status" value="1"/>
</dbReference>
<name>A0AA39A1B1_VITRO</name>
<dbReference type="PROSITE" id="PS50030">
    <property type="entry name" value="UBA"/>
    <property type="match status" value="1"/>
</dbReference>
<organism evidence="3 4">
    <name type="scientific">Vitis rotundifolia</name>
    <name type="common">Muscadine grape</name>
    <dbReference type="NCBI Taxonomy" id="103349"/>
    <lineage>
        <taxon>Eukaryota</taxon>
        <taxon>Viridiplantae</taxon>
        <taxon>Streptophyta</taxon>
        <taxon>Embryophyta</taxon>
        <taxon>Tracheophyta</taxon>
        <taxon>Spermatophyta</taxon>
        <taxon>Magnoliopsida</taxon>
        <taxon>eudicotyledons</taxon>
        <taxon>Gunneridae</taxon>
        <taxon>Pentapetalae</taxon>
        <taxon>rosids</taxon>
        <taxon>Vitales</taxon>
        <taxon>Vitaceae</taxon>
        <taxon>Viteae</taxon>
        <taxon>Vitis</taxon>
    </lineage>
</organism>
<keyword evidence="4" id="KW-1185">Reference proteome</keyword>
<evidence type="ECO:0000313" key="3">
    <source>
        <dbReference type="EMBL" id="KAJ9699046.1"/>
    </source>
</evidence>
<sequence>MSPASRSKSKDKRASKEPQKASSKPSAPPSTGSGTPTSGYNPLLGTFHTLETASLSSTSTLNSNGRFRNIDDTDENSGSSPGTGFEYDAISNNDSWSGESEDHKEKASNPTGKQGTIPGADNDKREKTRQKNERKHQRQKERRAQDLHERCSGYLMSRKLEVLAQQLVTMGFSSERATMALILNEGKVEESVAWLFEEGEEADKHKGQNLDGGSNLKIDIAEELAKIADMEIKYNCLRQDVERAIVAGEGDLEKAAETLRAQRHDPPATPKPEATGDPPNINNGRSSVAVTQNLLRAQPKSNSSSTIQTRKEEKDFNYTKTAVGVPACLEAGSKNVPPAKRIQPKLEWAKPQQIATPAEKRWPSAGSNPSVSYSVASSLQVPPPPPKAETRYVAVGSEPKTLQPGSLREPVIVMQRPQSINSKQVLASISSSPGAAAGWYPNNVEVMKSNGLLSSIITARSLSPNNLSANQLYHHHLHQAQLVSSSSPVVPQGAIQGNDSWSRMSTLPTLSAASSLGLFSWLGSNNLAGSSSSVDWSSGGSMNQLDYTNIDWSLDRSSPLSTNSSGLWQGLTFMNNPTPMYDSSTSGMGVKPTMSSALPNGNMISNALLQDGGMASAEASAASSREWTSPFEGKDLFSLPRQFVSSPSL</sequence>
<evidence type="ECO:0000259" key="2">
    <source>
        <dbReference type="PROSITE" id="PS50030"/>
    </source>
</evidence>
<dbReference type="SMART" id="SM00165">
    <property type="entry name" value="UBA"/>
    <property type="match status" value="2"/>
</dbReference>
<dbReference type="EMBL" id="JARBHA010000006">
    <property type="protein sequence ID" value="KAJ9699046.1"/>
    <property type="molecule type" value="Genomic_DNA"/>
</dbReference>
<proteinExistence type="predicted"/>
<dbReference type="InterPro" id="IPR015940">
    <property type="entry name" value="UBA"/>
</dbReference>
<feature type="compositionally biased region" description="Low complexity" evidence="1">
    <location>
        <begin position="54"/>
        <end position="64"/>
    </location>
</feature>
<reference evidence="3 4" key="1">
    <citation type="journal article" date="2023" name="BMC Biotechnol.">
        <title>Vitis rotundifolia cv Carlos genome sequencing.</title>
        <authorList>
            <person name="Huff M."/>
            <person name="Hulse-Kemp A."/>
            <person name="Scheffler B."/>
            <person name="Youngblood R."/>
            <person name="Simpson S."/>
            <person name="Babiker E."/>
            <person name="Staton M."/>
        </authorList>
    </citation>
    <scope>NUCLEOTIDE SEQUENCE [LARGE SCALE GENOMIC DNA]</scope>
    <source>
        <tissue evidence="3">Leaf</tissue>
    </source>
</reference>
<dbReference type="InterPro" id="IPR009060">
    <property type="entry name" value="UBA-like_sf"/>
</dbReference>
<feature type="compositionally biased region" description="Low complexity" evidence="1">
    <location>
        <begin position="20"/>
        <end position="39"/>
    </location>
</feature>
<accession>A0AA39A1B1</accession>
<dbReference type="Proteomes" id="UP001168098">
    <property type="component" value="Unassembled WGS sequence"/>
</dbReference>
<dbReference type="Pfam" id="PF22562">
    <property type="entry name" value="UBA_7"/>
    <property type="match status" value="1"/>
</dbReference>
<gene>
    <name evidence="3" type="ORF">PVL29_007898</name>
</gene>
<feature type="region of interest" description="Disordered" evidence="1">
    <location>
        <begin position="259"/>
        <end position="285"/>
    </location>
</feature>
<evidence type="ECO:0000256" key="1">
    <source>
        <dbReference type="SAM" id="MobiDB-lite"/>
    </source>
</evidence>
<dbReference type="PANTHER" id="PTHR35294:SF1">
    <property type="entry name" value="OS05G0409000 PROTEIN"/>
    <property type="match status" value="1"/>
</dbReference>
<dbReference type="Gene3D" id="1.10.8.10">
    <property type="entry name" value="DNA helicase RuvA subunit, C-terminal domain"/>
    <property type="match status" value="1"/>
</dbReference>
<dbReference type="SUPFAM" id="SSF46934">
    <property type="entry name" value="UBA-like"/>
    <property type="match status" value="1"/>
</dbReference>
<comment type="caution">
    <text evidence="3">The sequence shown here is derived from an EMBL/GenBank/DDBJ whole genome shotgun (WGS) entry which is preliminary data.</text>
</comment>
<feature type="compositionally biased region" description="Basic residues" evidence="1">
    <location>
        <begin position="132"/>
        <end position="141"/>
    </location>
</feature>
<evidence type="ECO:0000313" key="4">
    <source>
        <dbReference type="Proteomes" id="UP001168098"/>
    </source>
</evidence>
<feature type="region of interest" description="Disordered" evidence="1">
    <location>
        <begin position="1"/>
        <end position="148"/>
    </location>
</feature>